<evidence type="ECO:0000256" key="2">
    <source>
        <dbReference type="ARBA" id="ARBA00004766"/>
    </source>
</evidence>
<dbReference type="Gene3D" id="3.30.2130.10">
    <property type="entry name" value="VC0802-like"/>
    <property type="match status" value="1"/>
</dbReference>
<dbReference type="GO" id="GO:0009088">
    <property type="term" value="P:threonine biosynthetic process"/>
    <property type="evidence" value="ECO:0007669"/>
    <property type="project" value="UniProtKB-KW"/>
</dbReference>
<evidence type="ECO:0000256" key="17">
    <source>
        <dbReference type="ARBA" id="ARBA00022857"/>
    </source>
</evidence>
<dbReference type="FunFam" id="3.40.50.720:FF:000083">
    <property type="entry name" value="Bifunctional aspartokinase/homoserine dehydrogenase"/>
    <property type="match status" value="1"/>
</dbReference>
<keyword evidence="13" id="KW-0479">Metal-binding</keyword>
<dbReference type="InterPro" id="IPR018042">
    <property type="entry name" value="Aspartate_kinase_CS"/>
</dbReference>
<evidence type="ECO:0000256" key="23">
    <source>
        <dbReference type="ARBA" id="ARBA00023268"/>
    </source>
</evidence>
<dbReference type="FunFam" id="3.30.360.10:FF:000006">
    <property type="entry name" value="Bifunctional aspartokinase/homoserine dehydrogenase"/>
    <property type="match status" value="1"/>
</dbReference>
<dbReference type="InterPro" id="IPR036393">
    <property type="entry name" value="AceGlu_kinase-like_sf"/>
</dbReference>
<keyword evidence="12" id="KW-0791">Threonine biosynthesis</keyword>
<dbReference type="Gene3D" id="3.40.50.720">
    <property type="entry name" value="NAD(P)-binding Rossmann-like Domain"/>
    <property type="match status" value="1"/>
</dbReference>
<dbReference type="Pfam" id="PF03447">
    <property type="entry name" value="NAD_binding_3"/>
    <property type="match status" value="1"/>
</dbReference>
<dbReference type="PANTHER" id="PTHR43070">
    <property type="match status" value="1"/>
</dbReference>
<proteinExistence type="inferred from homology"/>
<dbReference type="Pfam" id="PF00696">
    <property type="entry name" value="AA_kinase"/>
    <property type="match status" value="1"/>
</dbReference>
<evidence type="ECO:0000259" key="28">
    <source>
        <dbReference type="PROSITE" id="PS51671"/>
    </source>
</evidence>
<evidence type="ECO:0000256" key="8">
    <source>
        <dbReference type="ARBA" id="ARBA00010046"/>
    </source>
</evidence>
<evidence type="ECO:0000256" key="27">
    <source>
        <dbReference type="ARBA" id="ARBA00049031"/>
    </source>
</evidence>
<dbReference type="PIRSF" id="PIRSF000727">
    <property type="entry name" value="ThrA"/>
    <property type="match status" value="1"/>
</dbReference>
<evidence type="ECO:0000256" key="16">
    <source>
        <dbReference type="ARBA" id="ARBA00022840"/>
    </source>
</evidence>
<keyword evidence="14" id="KW-0547">Nucleotide-binding</keyword>
<dbReference type="EMBL" id="CP129971">
    <property type="protein sequence ID" value="WKK76057.2"/>
    <property type="molecule type" value="Genomic_DNA"/>
</dbReference>
<keyword evidence="21" id="KW-0457">Lysine biosynthesis</keyword>
<comment type="subunit">
    <text evidence="9">Homotetramer.</text>
</comment>
<evidence type="ECO:0000256" key="26">
    <source>
        <dbReference type="ARBA" id="ARBA00048841"/>
    </source>
</evidence>
<keyword evidence="20" id="KW-0915">Sodium</keyword>
<dbReference type="NCBIfam" id="NF006959">
    <property type="entry name" value="PRK09436.1"/>
    <property type="match status" value="1"/>
</dbReference>
<comment type="catalytic activity">
    <reaction evidence="25">
        <text>L-aspartate + ATP = 4-phospho-L-aspartate + ADP</text>
        <dbReference type="Rhea" id="RHEA:23776"/>
        <dbReference type="ChEBI" id="CHEBI:29991"/>
        <dbReference type="ChEBI" id="CHEBI:30616"/>
        <dbReference type="ChEBI" id="CHEBI:57535"/>
        <dbReference type="ChEBI" id="CHEBI:456216"/>
        <dbReference type="EC" id="2.7.2.4"/>
    </reaction>
    <physiologicalReaction direction="left-to-right" evidence="25">
        <dbReference type="Rhea" id="RHEA:23777"/>
    </physiologicalReaction>
</comment>
<dbReference type="InterPro" id="IPR001342">
    <property type="entry name" value="HDH_cat"/>
</dbReference>
<evidence type="ECO:0000256" key="18">
    <source>
        <dbReference type="ARBA" id="ARBA00023002"/>
    </source>
</evidence>
<dbReference type="InterPro" id="IPR049638">
    <property type="entry name" value="AK-HD"/>
</dbReference>
<dbReference type="SUPFAM" id="SSF55021">
    <property type="entry name" value="ACT-like"/>
    <property type="match status" value="2"/>
</dbReference>
<dbReference type="GO" id="GO:0004072">
    <property type="term" value="F:aspartate kinase activity"/>
    <property type="evidence" value="ECO:0007669"/>
    <property type="project" value="UniProtKB-EC"/>
</dbReference>
<dbReference type="GO" id="GO:0009086">
    <property type="term" value="P:methionine biosynthetic process"/>
    <property type="evidence" value="ECO:0007669"/>
    <property type="project" value="UniProtKB-KW"/>
</dbReference>
<dbReference type="GO" id="GO:0009089">
    <property type="term" value="P:lysine biosynthetic process via diaminopimelate"/>
    <property type="evidence" value="ECO:0007669"/>
    <property type="project" value="UniProtKB-ARBA"/>
</dbReference>
<keyword evidence="11 29" id="KW-0808">Transferase</keyword>
<dbReference type="InterPro" id="IPR001341">
    <property type="entry name" value="Asp_kinase"/>
</dbReference>
<name>A0AA49GCH5_9BACT</name>
<evidence type="ECO:0000256" key="24">
    <source>
        <dbReference type="ARBA" id="ARBA00044938"/>
    </source>
</evidence>
<comment type="similarity">
    <text evidence="7">In the C-terminal section; belongs to the homoserine dehydrogenase family.</text>
</comment>
<dbReference type="RefSeq" id="WP_308350771.1">
    <property type="nucleotide sequence ID" value="NZ_CP129971.1"/>
</dbReference>
<evidence type="ECO:0000256" key="25">
    <source>
        <dbReference type="ARBA" id="ARBA00048561"/>
    </source>
</evidence>
<organism evidence="29 30">
    <name type="scientific">Marivirga salinarum</name>
    <dbReference type="NCBI Taxonomy" id="3059078"/>
    <lineage>
        <taxon>Bacteria</taxon>
        <taxon>Pseudomonadati</taxon>
        <taxon>Bacteroidota</taxon>
        <taxon>Cytophagia</taxon>
        <taxon>Cytophagales</taxon>
        <taxon>Marivirgaceae</taxon>
        <taxon>Marivirga</taxon>
    </lineage>
</organism>
<comment type="cofactor">
    <cofactor evidence="1">
        <name>a metal cation</name>
        <dbReference type="ChEBI" id="CHEBI:25213"/>
    </cofactor>
</comment>
<dbReference type="EC" id="2.7.2.4" evidence="29"/>
<evidence type="ECO:0000313" key="29">
    <source>
        <dbReference type="EMBL" id="WKK76057.2"/>
    </source>
</evidence>
<dbReference type="AlphaFoldDB" id="A0AA49GCH5"/>
<keyword evidence="30" id="KW-1185">Reference proteome</keyword>
<dbReference type="SUPFAM" id="SSF55347">
    <property type="entry name" value="Glyceraldehyde-3-phosphate dehydrogenase-like, C-terminal domain"/>
    <property type="match status" value="1"/>
</dbReference>
<accession>A0AA49GCH5</accession>
<dbReference type="KEGG" id="msaa:QYS49_01085"/>
<evidence type="ECO:0000256" key="21">
    <source>
        <dbReference type="ARBA" id="ARBA00023154"/>
    </source>
</evidence>
<evidence type="ECO:0000256" key="10">
    <source>
        <dbReference type="ARBA" id="ARBA00022605"/>
    </source>
</evidence>
<evidence type="ECO:0000313" key="30">
    <source>
        <dbReference type="Proteomes" id="UP001230496"/>
    </source>
</evidence>
<evidence type="ECO:0000256" key="3">
    <source>
        <dbReference type="ARBA" id="ARBA00004986"/>
    </source>
</evidence>
<dbReference type="InterPro" id="IPR054352">
    <property type="entry name" value="ACT_Aspartokinase"/>
</dbReference>
<comment type="pathway">
    <text evidence="6">Amino-acid biosynthesis; L-threonine biosynthesis; L-threonine from L-aspartate: step 1/5.</text>
</comment>
<keyword evidence="18 29" id="KW-0560">Oxidoreductase</keyword>
<dbReference type="Gene3D" id="1.20.120.1320">
    <property type="entry name" value="Aspartokinase, catalytic domain"/>
    <property type="match status" value="1"/>
</dbReference>
<dbReference type="SUPFAM" id="SSF51735">
    <property type="entry name" value="NAD(P)-binding Rossmann-fold domains"/>
    <property type="match status" value="1"/>
</dbReference>
<keyword evidence="15 29" id="KW-0418">Kinase</keyword>
<dbReference type="PROSITE" id="PS51671">
    <property type="entry name" value="ACT"/>
    <property type="match status" value="1"/>
</dbReference>
<dbReference type="Gene3D" id="3.30.360.10">
    <property type="entry name" value="Dihydrodipicolinate Reductase, domain 2"/>
    <property type="match status" value="1"/>
</dbReference>
<evidence type="ECO:0000256" key="4">
    <source>
        <dbReference type="ARBA" id="ARBA00005056"/>
    </source>
</evidence>
<evidence type="ECO:0000256" key="20">
    <source>
        <dbReference type="ARBA" id="ARBA00023053"/>
    </source>
</evidence>
<evidence type="ECO:0000256" key="15">
    <source>
        <dbReference type="ARBA" id="ARBA00022777"/>
    </source>
</evidence>
<keyword evidence="23" id="KW-0511">Multifunctional enzyme</keyword>
<evidence type="ECO:0000256" key="11">
    <source>
        <dbReference type="ARBA" id="ARBA00022679"/>
    </source>
</evidence>
<dbReference type="PANTHER" id="PTHR43070:SF5">
    <property type="entry name" value="HOMOSERINE DEHYDROGENASE"/>
    <property type="match status" value="1"/>
</dbReference>
<dbReference type="Gene3D" id="3.40.1160.10">
    <property type="entry name" value="Acetylglutamate kinase-like"/>
    <property type="match status" value="1"/>
</dbReference>
<dbReference type="EC" id="1.1.1.3" evidence="29"/>
<dbReference type="PROSITE" id="PS01042">
    <property type="entry name" value="HOMOSER_DHGENASE"/>
    <property type="match status" value="1"/>
</dbReference>
<dbReference type="InterPro" id="IPR011147">
    <property type="entry name" value="Bifunc_Aspkin/hSer_DH"/>
</dbReference>
<dbReference type="GO" id="GO:0004412">
    <property type="term" value="F:homoserine dehydrogenase activity"/>
    <property type="evidence" value="ECO:0007669"/>
    <property type="project" value="UniProtKB-EC"/>
</dbReference>
<dbReference type="GO" id="GO:0009090">
    <property type="term" value="P:homoserine biosynthetic process"/>
    <property type="evidence" value="ECO:0007669"/>
    <property type="project" value="UniProtKB-ARBA"/>
</dbReference>
<keyword evidence="16" id="KW-0067">ATP-binding</keyword>
<dbReference type="Pfam" id="PF00742">
    <property type="entry name" value="Homoserine_dh"/>
    <property type="match status" value="1"/>
</dbReference>
<dbReference type="PROSITE" id="PS00324">
    <property type="entry name" value="ASPARTOKINASE"/>
    <property type="match status" value="1"/>
</dbReference>
<dbReference type="InterPro" id="IPR002912">
    <property type="entry name" value="ACT_dom"/>
</dbReference>
<dbReference type="CDD" id="cd04921">
    <property type="entry name" value="ACT_AKi-HSDH-ThrA-like_1"/>
    <property type="match status" value="1"/>
</dbReference>
<keyword evidence="17" id="KW-0521">NADP</keyword>
<protein>
    <submittedName>
        <fullName evidence="29">Bifunctional aspartate kinase/homoserine dehydrogenase I</fullName>
        <ecNumber evidence="29">1.1.1.3</ecNumber>
        <ecNumber evidence="29">2.7.2.4</ecNumber>
    </submittedName>
</protein>
<evidence type="ECO:0000256" key="6">
    <source>
        <dbReference type="ARBA" id="ARBA00005139"/>
    </source>
</evidence>
<comment type="pathway">
    <text evidence="5">Amino-acid biosynthesis; L-methionine biosynthesis via de novo pathway; L-homoserine from L-aspartate: step 3/3.</text>
</comment>
<comment type="catalytic activity">
    <reaction evidence="26">
        <text>L-homoserine + NADP(+) = L-aspartate 4-semialdehyde + NADPH + H(+)</text>
        <dbReference type="Rhea" id="RHEA:15761"/>
        <dbReference type="ChEBI" id="CHEBI:15378"/>
        <dbReference type="ChEBI" id="CHEBI:57476"/>
        <dbReference type="ChEBI" id="CHEBI:57783"/>
        <dbReference type="ChEBI" id="CHEBI:58349"/>
        <dbReference type="ChEBI" id="CHEBI:537519"/>
        <dbReference type="EC" id="1.1.1.3"/>
    </reaction>
    <physiologicalReaction direction="right-to-left" evidence="26">
        <dbReference type="Rhea" id="RHEA:15763"/>
    </physiologicalReaction>
</comment>
<dbReference type="FunFam" id="3.30.2130.10:FF:000001">
    <property type="entry name" value="Bifunctional aspartokinase/homoserine dehydrogenase"/>
    <property type="match status" value="1"/>
</dbReference>
<dbReference type="InterPro" id="IPR045865">
    <property type="entry name" value="ACT-like_dom_sf"/>
</dbReference>
<keyword evidence="19" id="KW-0520">NAD</keyword>
<dbReference type="GO" id="GO:0005524">
    <property type="term" value="F:ATP binding"/>
    <property type="evidence" value="ECO:0007669"/>
    <property type="project" value="UniProtKB-KW"/>
</dbReference>
<sequence>MKVLKFGGTSLGSPDNIKKVKAIVTEKSKNSRVVVVASAFSGVTNQLQECSHLAEKGDDQYKTELDKLINRHLEAVQSLLGAKSQSPLMAKVRLVLNEIEDILKGVFLIHELSIKTLDRILGSGEVLSALIINEFFLQEGMKSNLLDPQDFIITDSEFGKANVDMPLTEKKISSYFQHQEAEVLVCPGFVSKDLQGNNTTLGRGGSDYTAALIAAALDAPELEIWTDVNGMMTANPKYVKQAFAIPQINYEEAMELTHFGAKVLYPPSVHPVYKKGIPIYIKNTFEPEAEGTKIHKFPEADSQSIKGISCIENIALFNLSGSSMVGIPYFSHRLFEALAQAKVSVILITQASSEHSICVAIDLEDVKRAKLAIEKAFSFEFKQEMLDPLFIETDLAIVALVSSQLKNQIGLSGKMFSVLGQNGINIKAIAQGSSEKNISAVIDKKQIKKALNTLHESFFLSDLKRVNLFIVGTGNVGKTLIDQLNQQSDYLKDHSQIDLRISGIANSRKMLFDLNGIPFENAVNTLLEKGQKMNLEQFLEDMKDLNLRNSIFIDNTAHEVVANTYSDVLASSISVVTPNKIACTGKYDDYKNLKNLALRYRSHFRFETNVGAGLPVINTLDDLIKSGDEILGIQAVLSGSLNFIFNNYTGEGDSFAEVVKQAQEEGYTEPDPRIDLSGVDVKRKILILLRESGFEMELDDIDTIPFIPEKCMQAENVEQFFESIAQEEAHFKKLVEEANAEGKKLKYVATFENGKANTGLEKIASDRPLYNLEGKDNIVLFNTKRYPEQPLVIKGAGAGAAVTASGIFGDIIRIANAL</sequence>
<gene>
    <name evidence="29" type="primary">thrA</name>
    <name evidence="29" type="ORF">QYS49_01085</name>
</gene>
<evidence type="ECO:0000256" key="19">
    <source>
        <dbReference type="ARBA" id="ARBA00023027"/>
    </source>
</evidence>
<dbReference type="NCBIfam" id="TIGR00657">
    <property type="entry name" value="asp_kinases"/>
    <property type="match status" value="1"/>
</dbReference>
<evidence type="ECO:0000256" key="22">
    <source>
        <dbReference type="ARBA" id="ARBA00023167"/>
    </source>
</evidence>
<reference evidence="29 30" key="1">
    <citation type="submission" date="2023-08" db="EMBL/GenBank/DDBJ databases">
        <title>Comparative genomics and taxonomic characterization of three novel marine species of genus Marivirga.</title>
        <authorList>
            <person name="Muhammad N."/>
            <person name="Kim S.-G."/>
        </authorList>
    </citation>
    <scope>NUCLEOTIDE SEQUENCE [LARGE SCALE GENOMIC DNA]</scope>
    <source>
        <strain evidence="29 30">BDSF4-3</strain>
    </source>
</reference>
<dbReference type="SUPFAM" id="SSF53633">
    <property type="entry name" value="Carbamate kinase-like"/>
    <property type="match status" value="1"/>
</dbReference>
<feature type="domain" description="ACT" evidence="28">
    <location>
        <begin position="400"/>
        <end position="475"/>
    </location>
</feature>
<evidence type="ECO:0000256" key="9">
    <source>
        <dbReference type="ARBA" id="ARBA00011881"/>
    </source>
</evidence>
<dbReference type="InterPro" id="IPR036291">
    <property type="entry name" value="NAD(P)-bd_dom_sf"/>
</dbReference>
<keyword evidence="22" id="KW-0486">Methionine biosynthesis</keyword>
<evidence type="ECO:0000256" key="13">
    <source>
        <dbReference type="ARBA" id="ARBA00022723"/>
    </source>
</evidence>
<dbReference type="InterPro" id="IPR005106">
    <property type="entry name" value="Asp/hSer_DH_NAD-bd"/>
</dbReference>
<comment type="function">
    <text evidence="24">Bifunctional aspartate kinase and homoserine dehydrogenase that catalyzes the first and the third steps toward the synthesis of lysine, methionine and threonine from aspartate.</text>
</comment>
<comment type="pathway">
    <text evidence="3">Amino-acid biosynthesis; L-methionine biosynthesis via de novo pathway; L-homoserine from L-aspartate: step 1/3.</text>
</comment>
<evidence type="ECO:0000256" key="12">
    <source>
        <dbReference type="ARBA" id="ARBA00022697"/>
    </source>
</evidence>
<comment type="pathway">
    <text evidence="4">Amino-acid biosynthesis; L-threonine biosynthesis; L-threonine from L-aspartate: step 3/5.</text>
</comment>
<dbReference type="GO" id="GO:0046872">
    <property type="term" value="F:metal ion binding"/>
    <property type="evidence" value="ECO:0007669"/>
    <property type="project" value="UniProtKB-KW"/>
</dbReference>
<dbReference type="Proteomes" id="UP001230496">
    <property type="component" value="Chromosome"/>
</dbReference>
<evidence type="ECO:0000256" key="14">
    <source>
        <dbReference type="ARBA" id="ARBA00022741"/>
    </source>
</evidence>
<dbReference type="GO" id="GO:0050661">
    <property type="term" value="F:NADP binding"/>
    <property type="evidence" value="ECO:0007669"/>
    <property type="project" value="InterPro"/>
</dbReference>
<evidence type="ECO:0000256" key="1">
    <source>
        <dbReference type="ARBA" id="ARBA00001920"/>
    </source>
</evidence>
<dbReference type="CDD" id="cd04243">
    <property type="entry name" value="AAK_AK-HSDH-like"/>
    <property type="match status" value="1"/>
</dbReference>
<keyword evidence="10" id="KW-0028">Amino-acid biosynthesis</keyword>
<dbReference type="InterPro" id="IPR001048">
    <property type="entry name" value="Asp/Glu/Uridylate_kinase"/>
</dbReference>
<dbReference type="Pfam" id="PF22468">
    <property type="entry name" value="ACT_9"/>
    <property type="match status" value="2"/>
</dbReference>
<evidence type="ECO:0000256" key="7">
    <source>
        <dbReference type="ARBA" id="ARBA00007952"/>
    </source>
</evidence>
<comment type="pathway">
    <text evidence="2">Amino-acid biosynthesis; L-lysine biosynthesis via DAP pathway; (S)-tetrahydrodipicolinate from L-aspartate: step 1/4.</text>
</comment>
<dbReference type="InterPro" id="IPR019811">
    <property type="entry name" value="HDH_CS"/>
</dbReference>
<evidence type="ECO:0000256" key="5">
    <source>
        <dbReference type="ARBA" id="ARBA00005062"/>
    </source>
</evidence>
<dbReference type="InterPro" id="IPR042199">
    <property type="entry name" value="AsparK_Bifunc_asparK/hSer_DH"/>
</dbReference>
<comment type="similarity">
    <text evidence="8">In the N-terminal section; belongs to the aspartokinase family.</text>
</comment>
<comment type="catalytic activity">
    <reaction evidence="27">
        <text>L-homoserine + NAD(+) = L-aspartate 4-semialdehyde + NADH + H(+)</text>
        <dbReference type="Rhea" id="RHEA:15757"/>
        <dbReference type="ChEBI" id="CHEBI:15378"/>
        <dbReference type="ChEBI" id="CHEBI:57476"/>
        <dbReference type="ChEBI" id="CHEBI:57540"/>
        <dbReference type="ChEBI" id="CHEBI:57945"/>
        <dbReference type="ChEBI" id="CHEBI:537519"/>
        <dbReference type="EC" id="1.1.1.3"/>
    </reaction>
    <physiologicalReaction direction="right-to-left" evidence="27">
        <dbReference type="Rhea" id="RHEA:15759"/>
    </physiologicalReaction>
</comment>